<keyword evidence="4" id="KW-0804">Transcription</keyword>
<organism evidence="6 7">
    <name type="scientific">Paracoccus albicereus</name>
    <dbReference type="NCBI Taxonomy" id="2922394"/>
    <lineage>
        <taxon>Bacteria</taxon>
        <taxon>Pseudomonadati</taxon>
        <taxon>Pseudomonadota</taxon>
        <taxon>Alphaproteobacteria</taxon>
        <taxon>Rhodobacterales</taxon>
        <taxon>Paracoccaceae</taxon>
        <taxon>Paracoccus</taxon>
    </lineage>
</organism>
<protein>
    <submittedName>
        <fullName evidence="6">LysR family transcriptional regulator</fullName>
    </submittedName>
</protein>
<keyword evidence="7" id="KW-1185">Reference proteome</keyword>
<dbReference type="Pfam" id="PF03466">
    <property type="entry name" value="LysR_substrate"/>
    <property type="match status" value="1"/>
</dbReference>
<keyword evidence="2" id="KW-0805">Transcription regulation</keyword>
<evidence type="ECO:0000256" key="4">
    <source>
        <dbReference type="ARBA" id="ARBA00023163"/>
    </source>
</evidence>
<dbReference type="InterPro" id="IPR036390">
    <property type="entry name" value="WH_DNA-bd_sf"/>
</dbReference>
<evidence type="ECO:0000259" key="5">
    <source>
        <dbReference type="PROSITE" id="PS50931"/>
    </source>
</evidence>
<dbReference type="PROSITE" id="PS50931">
    <property type="entry name" value="HTH_LYSR"/>
    <property type="match status" value="1"/>
</dbReference>
<dbReference type="CDD" id="cd08422">
    <property type="entry name" value="PBP2_CrgA_like"/>
    <property type="match status" value="1"/>
</dbReference>
<keyword evidence="3" id="KW-0238">DNA-binding</keyword>
<dbReference type="SUPFAM" id="SSF53850">
    <property type="entry name" value="Periplasmic binding protein-like II"/>
    <property type="match status" value="1"/>
</dbReference>
<dbReference type="SUPFAM" id="SSF46785">
    <property type="entry name" value="Winged helix' DNA-binding domain"/>
    <property type="match status" value="1"/>
</dbReference>
<gene>
    <name evidence="6" type="ORF">MLD63_16030</name>
</gene>
<sequence>MVFDKGERRGYRSDMRYDLDQLTTFLTVLELGTVTAASVRLNLSKSVVSKRISDLELELGAALFRRNAGRIMPTEAAERLAQRLRPALSELSATVESAAWGGDEQLRGTLSISAPMSFGTLYLTPILAAFAAEHPGLHLRIDLDDRAHDLAREGFDLGIRIGPARDGALMARKLCEDQAFPIASPAFLERHGRPVRPEDLNGLPAIGYANVNTATMWQFRLDRGSVQPAVREVISANNGEAIRDLAIAGAGVAILPGFIVARSIRAGLLERLLPDVPLRNLPINAVWPPVQPMPAKLRALIDHLAASFAGGCPWQQDAEAA</sequence>
<evidence type="ECO:0000256" key="1">
    <source>
        <dbReference type="ARBA" id="ARBA00009437"/>
    </source>
</evidence>
<dbReference type="Proteomes" id="UP001203945">
    <property type="component" value="Unassembled WGS sequence"/>
</dbReference>
<accession>A0ABT1MUD8</accession>
<evidence type="ECO:0000256" key="2">
    <source>
        <dbReference type="ARBA" id="ARBA00023015"/>
    </source>
</evidence>
<proteinExistence type="inferred from homology"/>
<dbReference type="EMBL" id="JAKZEU010000006">
    <property type="protein sequence ID" value="MCQ0971932.1"/>
    <property type="molecule type" value="Genomic_DNA"/>
</dbReference>
<evidence type="ECO:0000256" key="3">
    <source>
        <dbReference type="ARBA" id="ARBA00023125"/>
    </source>
</evidence>
<dbReference type="Gene3D" id="3.40.190.290">
    <property type="match status" value="1"/>
</dbReference>
<dbReference type="RefSeq" id="WP_255330937.1">
    <property type="nucleotide sequence ID" value="NZ_JAKZEU010000006.1"/>
</dbReference>
<dbReference type="InterPro" id="IPR005119">
    <property type="entry name" value="LysR_subst-bd"/>
</dbReference>
<reference evidence="6 7" key="1">
    <citation type="submission" date="2022-03" db="EMBL/GenBank/DDBJ databases">
        <authorList>
            <person name="He Y."/>
        </authorList>
    </citation>
    <scope>NUCLEOTIDE SEQUENCE [LARGE SCALE GENOMIC DNA]</scope>
    <source>
        <strain evidence="6 7">TK19116</strain>
    </source>
</reference>
<dbReference type="PANTHER" id="PTHR30537:SF81">
    <property type="entry name" value="TRANSCRIPTIONAL REGULATOR-RELATED"/>
    <property type="match status" value="1"/>
</dbReference>
<dbReference type="InterPro" id="IPR036388">
    <property type="entry name" value="WH-like_DNA-bd_sf"/>
</dbReference>
<evidence type="ECO:0000313" key="6">
    <source>
        <dbReference type="EMBL" id="MCQ0971932.1"/>
    </source>
</evidence>
<evidence type="ECO:0000313" key="7">
    <source>
        <dbReference type="Proteomes" id="UP001203945"/>
    </source>
</evidence>
<comment type="similarity">
    <text evidence="1">Belongs to the LysR transcriptional regulatory family.</text>
</comment>
<dbReference type="PANTHER" id="PTHR30537">
    <property type="entry name" value="HTH-TYPE TRANSCRIPTIONAL REGULATOR"/>
    <property type="match status" value="1"/>
</dbReference>
<comment type="caution">
    <text evidence="6">The sequence shown here is derived from an EMBL/GenBank/DDBJ whole genome shotgun (WGS) entry which is preliminary data.</text>
</comment>
<dbReference type="InterPro" id="IPR058163">
    <property type="entry name" value="LysR-type_TF_proteobact-type"/>
</dbReference>
<dbReference type="InterPro" id="IPR000847">
    <property type="entry name" value="LysR_HTH_N"/>
</dbReference>
<dbReference type="Pfam" id="PF00126">
    <property type="entry name" value="HTH_1"/>
    <property type="match status" value="1"/>
</dbReference>
<name>A0ABT1MUD8_9RHOB</name>
<dbReference type="Gene3D" id="1.10.10.10">
    <property type="entry name" value="Winged helix-like DNA-binding domain superfamily/Winged helix DNA-binding domain"/>
    <property type="match status" value="1"/>
</dbReference>
<feature type="domain" description="HTH lysR-type" evidence="5">
    <location>
        <begin position="17"/>
        <end position="74"/>
    </location>
</feature>